<dbReference type="RefSeq" id="WP_016482689.1">
    <property type="nucleotide sequence ID" value="NC_021487.1"/>
</dbReference>
<feature type="transmembrane region" description="Helical" evidence="2">
    <location>
        <begin position="12"/>
        <end position="31"/>
    </location>
</feature>
<evidence type="ECO:0000313" key="4">
    <source>
        <dbReference type="Proteomes" id="UP000014227"/>
    </source>
</evidence>
<evidence type="ECO:0000313" key="3">
    <source>
        <dbReference type="EMBL" id="CCW35149.1"/>
    </source>
</evidence>
<reference evidence="4" key="1">
    <citation type="submission" date="2013-03" db="EMBL/GenBank/DDBJ databases">
        <title>Genome sequence of Chthonomonas calidirosea, the first sequenced genome from the Armatimonadetes phylum (formally candidate division OP10).</title>
        <authorList>
            <person name="Lee K.C.Y."/>
            <person name="Morgan X.C."/>
            <person name="Dunfield P.F."/>
            <person name="Tamas I."/>
            <person name="Houghton K.M."/>
            <person name="Vyssotski M."/>
            <person name="Ryan J.L.J."/>
            <person name="Lagutin K."/>
            <person name="McDonald I.R."/>
            <person name="Stott M.B."/>
        </authorList>
    </citation>
    <scope>NUCLEOTIDE SEQUENCE [LARGE SCALE GENOMIC DNA]</scope>
    <source>
        <strain evidence="4">DSM 23976 / ICMP 18418 / T49</strain>
    </source>
</reference>
<dbReference type="Proteomes" id="UP000014227">
    <property type="component" value="Chromosome I"/>
</dbReference>
<dbReference type="EMBL" id="HF951689">
    <property type="protein sequence ID" value="CCW35149.1"/>
    <property type="molecule type" value="Genomic_DNA"/>
</dbReference>
<proteinExistence type="predicted"/>
<feature type="region of interest" description="Disordered" evidence="1">
    <location>
        <begin position="43"/>
        <end position="63"/>
    </location>
</feature>
<dbReference type="PATRIC" id="fig|1303518.3.peg.1361"/>
<keyword evidence="2" id="KW-1133">Transmembrane helix</keyword>
<keyword evidence="2" id="KW-0812">Transmembrane</keyword>
<accession>S0EU58</accession>
<evidence type="ECO:0000256" key="2">
    <source>
        <dbReference type="SAM" id="Phobius"/>
    </source>
</evidence>
<keyword evidence="2" id="KW-0472">Membrane</keyword>
<dbReference type="HOGENOM" id="CLU_2877666_0_0_0"/>
<evidence type="ECO:0000256" key="1">
    <source>
        <dbReference type="SAM" id="MobiDB-lite"/>
    </source>
</evidence>
<name>S0EU58_CHTCT</name>
<protein>
    <submittedName>
        <fullName evidence="3">Uncharacterized protein</fullName>
    </submittedName>
</protein>
<dbReference type="KEGG" id="ccz:CCALI_01331"/>
<sequence>MLDKLKSSDVNPIVGIVVIVVLLAIIGFIGWRTFGRSGPSAVHVTTQKPGQPFAGAQRVYGTP</sequence>
<dbReference type="InParanoid" id="S0EU58"/>
<organism evidence="3 4">
    <name type="scientific">Chthonomonas calidirosea (strain DSM 23976 / ICMP 18418 / T49)</name>
    <dbReference type="NCBI Taxonomy" id="1303518"/>
    <lineage>
        <taxon>Bacteria</taxon>
        <taxon>Bacillati</taxon>
        <taxon>Armatimonadota</taxon>
        <taxon>Chthonomonadia</taxon>
        <taxon>Chthonomonadales</taxon>
        <taxon>Chthonomonadaceae</taxon>
        <taxon>Chthonomonas</taxon>
    </lineage>
</organism>
<gene>
    <name evidence="3" type="ORF">CCALI_01331</name>
</gene>
<dbReference type="AlphaFoldDB" id="S0EU58"/>
<keyword evidence="4" id="KW-1185">Reference proteome</keyword>